<feature type="domain" description="PKD" evidence="3">
    <location>
        <begin position="213"/>
        <end position="260"/>
    </location>
</feature>
<keyword evidence="2" id="KW-0732">Signal</keyword>
<dbReference type="InterPro" id="IPR013783">
    <property type="entry name" value="Ig-like_fold"/>
</dbReference>
<evidence type="ECO:0000313" key="5">
    <source>
        <dbReference type="Proteomes" id="UP001597307"/>
    </source>
</evidence>
<evidence type="ECO:0000256" key="1">
    <source>
        <dbReference type="SAM" id="MobiDB-lite"/>
    </source>
</evidence>
<dbReference type="Proteomes" id="UP001597307">
    <property type="component" value="Unassembled WGS sequence"/>
</dbReference>
<dbReference type="PROSITE" id="PS50093">
    <property type="entry name" value="PKD"/>
    <property type="match status" value="1"/>
</dbReference>
<dbReference type="Gene3D" id="2.60.40.10">
    <property type="entry name" value="Immunoglobulins"/>
    <property type="match status" value="1"/>
</dbReference>
<feature type="region of interest" description="Disordered" evidence="1">
    <location>
        <begin position="35"/>
        <end position="68"/>
    </location>
</feature>
<feature type="compositionally biased region" description="Polar residues" evidence="1">
    <location>
        <begin position="35"/>
        <end position="62"/>
    </location>
</feature>
<protein>
    <recommendedName>
        <fullName evidence="3">PKD domain-containing protein</fullName>
    </recommendedName>
</protein>
<accession>A0ABW4QAL6</accession>
<dbReference type="EMBL" id="JBHUGA010000060">
    <property type="protein sequence ID" value="MFD1847763.1"/>
    <property type="molecule type" value="Genomic_DNA"/>
</dbReference>
<proteinExistence type="predicted"/>
<evidence type="ECO:0000259" key="3">
    <source>
        <dbReference type="PROSITE" id="PS50093"/>
    </source>
</evidence>
<organism evidence="4 5">
    <name type="scientific">Arthrobacter flavus</name>
    <dbReference type="NCBI Taxonomy" id="95172"/>
    <lineage>
        <taxon>Bacteria</taxon>
        <taxon>Bacillati</taxon>
        <taxon>Actinomycetota</taxon>
        <taxon>Actinomycetes</taxon>
        <taxon>Micrococcales</taxon>
        <taxon>Micrococcaceae</taxon>
        <taxon>Arthrobacter</taxon>
    </lineage>
</organism>
<dbReference type="RefSeq" id="WP_343880907.1">
    <property type="nucleotide sequence ID" value="NZ_BAAAIJ010000051.1"/>
</dbReference>
<reference evidence="5" key="1">
    <citation type="journal article" date="2019" name="Int. J. Syst. Evol. Microbiol.">
        <title>The Global Catalogue of Microorganisms (GCM) 10K type strain sequencing project: providing services to taxonomists for standard genome sequencing and annotation.</title>
        <authorList>
            <consortium name="The Broad Institute Genomics Platform"/>
            <consortium name="The Broad Institute Genome Sequencing Center for Infectious Disease"/>
            <person name="Wu L."/>
            <person name="Ma J."/>
        </authorList>
    </citation>
    <scope>NUCLEOTIDE SEQUENCE [LARGE SCALE GENOMIC DNA]</scope>
    <source>
        <strain evidence="5">JCM 11496</strain>
    </source>
</reference>
<evidence type="ECO:0000256" key="2">
    <source>
        <dbReference type="SAM" id="SignalP"/>
    </source>
</evidence>
<feature type="chain" id="PRO_5045104257" description="PKD domain-containing protein" evidence="2">
    <location>
        <begin position="25"/>
        <end position="314"/>
    </location>
</feature>
<keyword evidence="5" id="KW-1185">Reference proteome</keyword>
<name>A0ABW4QAL6_9MICC</name>
<feature type="signal peptide" evidence="2">
    <location>
        <begin position="1"/>
        <end position="24"/>
    </location>
</feature>
<comment type="caution">
    <text evidence="4">The sequence shown here is derived from an EMBL/GenBank/DDBJ whole genome shotgun (WGS) entry which is preliminary data.</text>
</comment>
<dbReference type="InterPro" id="IPR000601">
    <property type="entry name" value="PKD_dom"/>
</dbReference>
<gene>
    <name evidence="4" type="ORF">ACFSFX_14320</name>
</gene>
<evidence type="ECO:0000313" key="4">
    <source>
        <dbReference type="EMBL" id="MFD1847763.1"/>
    </source>
</evidence>
<sequence length="314" mass="34086">MKSDRLAMLLVFISAFTMHLPAQFASATEKPSVSARDSNFVADNQTKSVRNEGNLTGTTPGGTQAVEPAQLPVDDGVDYTYERVCTAGAQDFMDPAYCVQLNAQCDAQADGVLVQWIEVNRNVSPPTRTATGRSGCLYPGQPPTAPTAGTLEEAPIVITLTEFESQPIIAAGVFSQPDHFGLRNAHSNFYAVAEEQEFTFEFQNAQIRLRAWPVSYEWSYGDGSRLLTTNPGSVLPGDGFDIETLTSHRYSETGDYFVGLDTLFAGDYSVDGGPWLPVAGQARVSSEPHLMSIWRSERHSVAETCLENPQGIGC</sequence>